<dbReference type="CDD" id="cd00268">
    <property type="entry name" value="DEADc"/>
    <property type="match status" value="1"/>
</dbReference>
<name>A0AA51YEA5_EUGGR</name>
<dbReference type="InterPro" id="IPR001650">
    <property type="entry name" value="Helicase_C-like"/>
</dbReference>
<feature type="region of interest" description="Disordered" evidence="6">
    <location>
        <begin position="55"/>
        <end position="108"/>
    </location>
</feature>
<keyword evidence="1" id="KW-0547">Nucleotide-binding</keyword>
<keyword evidence="3 9" id="KW-0347">Helicase</keyword>
<dbReference type="InterPro" id="IPR044742">
    <property type="entry name" value="DEAD/DEAH_RhlB"/>
</dbReference>
<dbReference type="GO" id="GO:0003724">
    <property type="term" value="F:RNA helicase activity"/>
    <property type="evidence" value="ECO:0007669"/>
    <property type="project" value="TreeGrafter"/>
</dbReference>
<dbReference type="Gene3D" id="3.40.50.300">
    <property type="entry name" value="P-loop containing nucleotide triphosphate hydrolases"/>
    <property type="match status" value="2"/>
</dbReference>
<dbReference type="SMART" id="SM00490">
    <property type="entry name" value="HELICc"/>
    <property type="match status" value="1"/>
</dbReference>
<dbReference type="GO" id="GO:0005829">
    <property type="term" value="C:cytosol"/>
    <property type="evidence" value="ECO:0007669"/>
    <property type="project" value="TreeGrafter"/>
</dbReference>
<evidence type="ECO:0000256" key="6">
    <source>
        <dbReference type="SAM" id="MobiDB-lite"/>
    </source>
</evidence>
<dbReference type="Pfam" id="PF00271">
    <property type="entry name" value="Helicase_C"/>
    <property type="match status" value="1"/>
</dbReference>
<dbReference type="GO" id="GO:0003676">
    <property type="term" value="F:nucleic acid binding"/>
    <property type="evidence" value="ECO:0007669"/>
    <property type="project" value="InterPro"/>
</dbReference>
<dbReference type="EMBL" id="OQ397618">
    <property type="protein sequence ID" value="WMV69950.1"/>
    <property type="molecule type" value="mRNA"/>
</dbReference>
<dbReference type="PROSITE" id="PS51194">
    <property type="entry name" value="HELICASE_CTER"/>
    <property type="match status" value="1"/>
</dbReference>
<feature type="compositionally biased region" description="Pro residues" evidence="6">
    <location>
        <begin position="71"/>
        <end position="91"/>
    </location>
</feature>
<keyword evidence="5" id="KW-0175">Coiled coil</keyword>
<dbReference type="Gene3D" id="1.10.150.50">
    <property type="entry name" value="Transcription Factor, Ets-1"/>
    <property type="match status" value="1"/>
</dbReference>
<dbReference type="PANTHER" id="PTHR47959">
    <property type="entry name" value="ATP-DEPENDENT RNA HELICASE RHLE-RELATED"/>
    <property type="match status" value="1"/>
</dbReference>
<evidence type="ECO:0000256" key="2">
    <source>
        <dbReference type="ARBA" id="ARBA00022801"/>
    </source>
</evidence>
<evidence type="ECO:0000259" key="7">
    <source>
        <dbReference type="PROSITE" id="PS51192"/>
    </source>
</evidence>
<accession>A0AA51YEA5</accession>
<dbReference type="Pfam" id="PF00270">
    <property type="entry name" value="DEAD"/>
    <property type="match status" value="1"/>
</dbReference>
<evidence type="ECO:0000313" key="9">
    <source>
        <dbReference type="EMBL" id="WMV69950.1"/>
    </source>
</evidence>
<dbReference type="PANTHER" id="PTHR47959:SF1">
    <property type="entry name" value="ATP-DEPENDENT RNA HELICASE DBPA"/>
    <property type="match status" value="1"/>
</dbReference>
<evidence type="ECO:0000256" key="3">
    <source>
        <dbReference type="ARBA" id="ARBA00022806"/>
    </source>
</evidence>
<dbReference type="PROSITE" id="PS51192">
    <property type="entry name" value="HELICASE_ATP_BIND_1"/>
    <property type="match status" value="1"/>
</dbReference>
<evidence type="ECO:0000259" key="8">
    <source>
        <dbReference type="PROSITE" id="PS51194"/>
    </source>
</evidence>
<keyword evidence="4" id="KW-0067">ATP-binding</keyword>
<reference evidence="9" key="1">
    <citation type="journal article" date="2023" name="Acta Biochim. Biophys. Sin.">
        <title>Transcriptomic and genomic identification of spliceosomal genes from Euglena gracilis.</title>
        <authorList>
            <person name="Gao P."/>
            <person name="Zhong Y."/>
            <person name="Sun C."/>
        </authorList>
    </citation>
    <scope>NUCLEOTIDE SEQUENCE</scope>
</reference>
<dbReference type="InterPro" id="IPR011545">
    <property type="entry name" value="DEAD/DEAH_box_helicase_dom"/>
</dbReference>
<feature type="domain" description="Helicase ATP-binding" evidence="7">
    <location>
        <begin position="185"/>
        <end position="363"/>
    </location>
</feature>
<dbReference type="InterPro" id="IPR013761">
    <property type="entry name" value="SAM/pointed_sf"/>
</dbReference>
<protein>
    <submittedName>
        <fullName evidence="9">ATP-dependent RNA helicase DDX3</fullName>
    </submittedName>
</protein>
<feature type="coiled-coil region" evidence="5">
    <location>
        <begin position="375"/>
        <end position="402"/>
    </location>
</feature>
<gene>
    <name evidence="9" type="primary">DDX3E</name>
</gene>
<dbReference type="AlphaFoldDB" id="A0AA51YEA5"/>
<dbReference type="SUPFAM" id="SSF52540">
    <property type="entry name" value="P-loop containing nucleoside triphosphate hydrolases"/>
    <property type="match status" value="1"/>
</dbReference>
<sequence>MDRWTIEFLTNLNLESYVELLRRQEVDWATLQVMNFDDLLAVVQKRGPAVKIWANLHPDDPQRRSAGPGTVPSPAPAPGPEWPGAATPPKPATELHAEGDGALDGAWSQADPEDAEVERLFAEHVNMGLDYNSLDSVTRTEVLGGGYTTVDWASWGAMQLPEFLNLNIHRCRYLRPTPVQRAAIPAICTTRRDVVVSSQTGSGKTGAYIVPVVHLLAAGALQRSGPHARAPSPAVLIIAATHEVAEQIYFEVRKMTHRSPQQIVCQASYGKRWTDFRPDVDVVVATPGRLASFFQHGVLQAEQVQIVVVDEADVILLMSQGELLPTILQPCTHPRCRILLFSATMSNAVIDMAHQLVREELFVQVGKVIELPANLEQKLLLIEEEEKKAQQLQRLVQLFQKQHKSCLVFVNTTLRARLLAELLREGAGVAALELVGTMTLRQREAAIGAFRHRDCLVLVASDVAARGLDFPFLEFVINYDVPHSIDDYIHRVGRTARAGGRGCAISFYSDHRDRRMKPYLIGILLENGQKLPFFFEEDAAEANKDIANAPRCRHGPRQCTSEAAAAP</sequence>
<dbReference type="InterPro" id="IPR014001">
    <property type="entry name" value="Helicase_ATP-bd"/>
</dbReference>
<dbReference type="GO" id="GO:0005524">
    <property type="term" value="F:ATP binding"/>
    <property type="evidence" value="ECO:0007669"/>
    <property type="project" value="UniProtKB-KW"/>
</dbReference>
<feature type="domain" description="Helicase C-terminal" evidence="8">
    <location>
        <begin position="391"/>
        <end position="539"/>
    </location>
</feature>
<proteinExistence type="evidence at transcript level"/>
<dbReference type="GO" id="GO:0016787">
    <property type="term" value="F:hydrolase activity"/>
    <property type="evidence" value="ECO:0007669"/>
    <property type="project" value="UniProtKB-KW"/>
</dbReference>
<evidence type="ECO:0000256" key="5">
    <source>
        <dbReference type="SAM" id="Coils"/>
    </source>
</evidence>
<dbReference type="InterPro" id="IPR027417">
    <property type="entry name" value="P-loop_NTPase"/>
</dbReference>
<dbReference type="SUPFAM" id="SSF47769">
    <property type="entry name" value="SAM/Pointed domain"/>
    <property type="match status" value="1"/>
</dbReference>
<dbReference type="InterPro" id="IPR050079">
    <property type="entry name" value="DEAD_box_RNA_helicase"/>
</dbReference>
<evidence type="ECO:0000256" key="4">
    <source>
        <dbReference type="ARBA" id="ARBA00022840"/>
    </source>
</evidence>
<dbReference type="CDD" id="cd18787">
    <property type="entry name" value="SF2_C_DEAD"/>
    <property type="match status" value="1"/>
</dbReference>
<keyword evidence="2" id="KW-0378">Hydrolase</keyword>
<evidence type="ECO:0000256" key="1">
    <source>
        <dbReference type="ARBA" id="ARBA00022741"/>
    </source>
</evidence>
<dbReference type="SMART" id="SM00487">
    <property type="entry name" value="DEXDc"/>
    <property type="match status" value="1"/>
</dbReference>
<dbReference type="CDD" id="cd09487">
    <property type="entry name" value="SAM_superfamily"/>
    <property type="match status" value="1"/>
</dbReference>
<organism evidence="9">
    <name type="scientific">Euglena gracilis</name>
    <dbReference type="NCBI Taxonomy" id="3039"/>
    <lineage>
        <taxon>Eukaryota</taxon>
        <taxon>Discoba</taxon>
        <taxon>Euglenozoa</taxon>
        <taxon>Euglenida</taxon>
        <taxon>Spirocuta</taxon>
        <taxon>Euglenophyceae</taxon>
        <taxon>Euglenales</taxon>
        <taxon>Euglenaceae</taxon>
        <taxon>Euglena</taxon>
    </lineage>
</organism>